<dbReference type="Gene3D" id="3.90.1150.10">
    <property type="entry name" value="Aspartate Aminotransferase, domain 1"/>
    <property type="match status" value="1"/>
</dbReference>
<comment type="caution">
    <text evidence="7">The sequence shown here is derived from an EMBL/GenBank/DDBJ whole genome shotgun (WGS) entry which is preliminary data.</text>
</comment>
<sequence>MNSANSTGVSRRSFMRILGAASAAATTFPALAAAQNAAAAPAQSGRRGMGGMSDMGETRQLSADTVIISSNENPLGPAKSALDAICTTAPLGGRYHFDETMKTLTVFNELFGLPKAGPKQPSYSALFPGSGGPLDLALMSNIGPDKPLVYGDPSYEQGFRAADAMKAPKFPVPLTATYAHDVKAMLKAHPSPGAYYIVNPNNPTGTMTPKEDIVWLLNNKPAGSVVIVDEAYHHFSNDESCIDLVAKDKDIIVMRTFSKIYGMAGLRAGFAVARPDLLQKFQTVSPAGRSLASISITSSAGARASLLDKDLVPLRKKINSDIRSETLEFLTKKGYKIVPGSQGNMFMVDVKRPGKEFQQAMLKENVAIGRSWPAMPNYVRVTVGTKAEMEKFQTAFVKCMDMAPGTVNGASLYMPEYHVPSELYRGMSAV</sequence>
<dbReference type="Gene3D" id="3.40.640.10">
    <property type="entry name" value="Type I PLP-dependent aspartate aminotransferase-like (Major domain)"/>
    <property type="match status" value="1"/>
</dbReference>
<protein>
    <submittedName>
        <fullName evidence="7">Histidinol-phosphate aminotransferase</fullName>
    </submittedName>
</protein>
<evidence type="ECO:0000256" key="2">
    <source>
        <dbReference type="ARBA" id="ARBA00022576"/>
    </source>
</evidence>
<dbReference type="Pfam" id="PF00155">
    <property type="entry name" value="Aminotran_1_2"/>
    <property type="match status" value="1"/>
</dbReference>
<dbReference type="InterPro" id="IPR015421">
    <property type="entry name" value="PyrdxlP-dep_Trfase_major"/>
</dbReference>
<name>A0A428MH77_9BACT</name>
<gene>
    <name evidence="7" type="ORF">EDE15_1757</name>
</gene>
<dbReference type="InterPro" id="IPR006311">
    <property type="entry name" value="TAT_signal"/>
</dbReference>
<dbReference type="AlphaFoldDB" id="A0A428MH77"/>
<evidence type="ECO:0000313" key="7">
    <source>
        <dbReference type="EMBL" id="RSL16246.1"/>
    </source>
</evidence>
<evidence type="ECO:0000313" key="8">
    <source>
        <dbReference type="Proteomes" id="UP000269669"/>
    </source>
</evidence>
<feature type="chain" id="PRO_5019372637" evidence="5">
    <location>
        <begin position="33"/>
        <end position="430"/>
    </location>
</feature>
<dbReference type="InterPro" id="IPR015422">
    <property type="entry name" value="PyrdxlP-dep_Trfase_small"/>
</dbReference>
<evidence type="ECO:0000256" key="4">
    <source>
        <dbReference type="ARBA" id="ARBA00022898"/>
    </source>
</evidence>
<dbReference type="CDD" id="cd00609">
    <property type="entry name" value="AAT_like"/>
    <property type="match status" value="1"/>
</dbReference>
<dbReference type="InterPro" id="IPR015424">
    <property type="entry name" value="PyrdxlP-dep_Trfase"/>
</dbReference>
<dbReference type="GO" id="GO:0030170">
    <property type="term" value="F:pyridoxal phosphate binding"/>
    <property type="evidence" value="ECO:0007669"/>
    <property type="project" value="InterPro"/>
</dbReference>
<dbReference type="PANTHER" id="PTHR43643:SF3">
    <property type="entry name" value="HISTIDINOL-PHOSPHATE AMINOTRANSFERASE"/>
    <property type="match status" value="1"/>
</dbReference>
<reference evidence="7 8" key="1">
    <citation type="submission" date="2018-12" db="EMBL/GenBank/DDBJ databases">
        <title>Sequencing of bacterial isolates from soil warming experiment in Harvard Forest, Massachusetts, USA.</title>
        <authorList>
            <person name="Deangelis K."/>
        </authorList>
    </citation>
    <scope>NUCLEOTIDE SEQUENCE [LARGE SCALE GENOMIC DNA]</scope>
    <source>
        <strain evidence="7 8">EB153</strain>
    </source>
</reference>
<evidence type="ECO:0000259" key="6">
    <source>
        <dbReference type="Pfam" id="PF00155"/>
    </source>
</evidence>
<dbReference type="InterPro" id="IPR004839">
    <property type="entry name" value="Aminotransferase_I/II_large"/>
</dbReference>
<dbReference type="PROSITE" id="PS51318">
    <property type="entry name" value="TAT"/>
    <property type="match status" value="1"/>
</dbReference>
<evidence type="ECO:0000256" key="1">
    <source>
        <dbReference type="ARBA" id="ARBA00007970"/>
    </source>
</evidence>
<dbReference type="PANTHER" id="PTHR43643">
    <property type="entry name" value="HISTIDINOL-PHOSPHATE AMINOTRANSFERASE 2"/>
    <property type="match status" value="1"/>
</dbReference>
<accession>A0A428MH77</accession>
<dbReference type="EMBL" id="RSDW01000001">
    <property type="protein sequence ID" value="RSL16246.1"/>
    <property type="molecule type" value="Genomic_DNA"/>
</dbReference>
<keyword evidence="5" id="KW-0732">Signal</keyword>
<keyword evidence="3 7" id="KW-0808">Transferase</keyword>
<keyword evidence="8" id="KW-1185">Reference proteome</keyword>
<dbReference type="RefSeq" id="WP_125484881.1">
    <property type="nucleotide sequence ID" value="NZ_RSDW01000001.1"/>
</dbReference>
<dbReference type="InterPro" id="IPR050106">
    <property type="entry name" value="HistidinolP_aminotransfase"/>
</dbReference>
<proteinExistence type="inferred from homology"/>
<dbReference type="Proteomes" id="UP000269669">
    <property type="component" value="Unassembled WGS sequence"/>
</dbReference>
<feature type="signal peptide" evidence="5">
    <location>
        <begin position="1"/>
        <end position="32"/>
    </location>
</feature>
<keyword evidence="4" id="KW-0663">Pyridoxal phosphate</keyword>
<evidence type="ECO:0000256" key="3">
    <source>
        <dbReference type="ARBA" id="ARBA00022679"/>
    </source>
</evidence>
<dbReference type="GO" id="GO:0008483">
    <property type="term" value="F:transaminase activity"/>
    <property type="evidence" value="ECO:0007669"/>
    <property type="project" value="UniProtKB-KW"/>
</dbReference>
<comment type="similarity">
    <text evidence="1">Belongs to the class-II pyridoxal-phosphate-dependent aminotransferase family. Histidinol-phosphate aminotransferase subfamily.</text>
</comment>
<evidence type="ECO:0000256" key="5">
    <source>
        <dbReference type="SAM" id="SignalP"/>
    </source>
</evidence>
<organism evidence="7 8">
    <name type="scientific">Edaphobacter aggregans</name>
    <dbReference type="NCBI Taxonomy" id="570835"/>
    <lineage>
        <taxon>Bacteria</taxon>
        <taxon>Pseudomonadati</taxon>
        <taxon>Acidobacteriota</taxon>
        <taxon>Terriglobia</taxon>
        <taxon>Terriglobales</taxon>
        <taxon>Acidobacteriaceae</taxon>
        <taxon>Edaphobacter</taxon>
    </lineage>
</organism>
<feature type="domain" description="Aminotransferase class I/classII large" evidence="6">
    <location>
        <begin position="120"/>
        <end position="392"/>
    </location>
</feature>
<dbReference type="OrthoDB" id="9813612at2"/>
<dbReference type="SUPFAM" id="SSF53383">
    <property type="entry name" value="PLP-dependent transferases"/>
    <property type="match status" value="1"/>
</dbReference>
<keyword evidence="2 7" id="KW-0032">Aminotransferase</keyword>